<evidence type="ECO:0000313" key="3">
    <source>
        <dbReference type="Proteomes" id="UP000221222"/>
    </source>
</evidence>
<dbReference type="Proteomes" id="UP000262712">
    <property type="component" value="Chromosome"/>
</dbReference>
<protein>
    <submittedName>
        <fullName evidence="2">Uncharacterized protein</fullName>
    </submittedName>
</protein>
<reference evidence="2 3" key="1">
    <citation type="submission" date="2017-09" db="EMBL/GenBank/DDBJ databases">
        <title>Arcobacter canalis sp. nov., a new species isolated from a water canal contaminated with urban sewage.</title>
        <authorList>
            <person name="Perez-Cataluna A."/>
            <person name="Salas-Masso N."/>
            <person name="Figueras M.J."/>
        </authorList>
    </citation>
    <scope>NUCLEOTIDE SEQUENCE [LARGE SCALE GENOMIC DNA]</scope>
    <source>
        <strain evidence="2 3">F98-3</strain>
    </source>
</reference>
<dbReference type="Proteomes" id="UP000221222">
    <property type="component" value="Unassembled WGS sequence"/>
</dbReference>
<dbReference type="SUPFAM" id="SSF53756">
    <property type="entry name" value="UDP-Glycosyltransferase/glycogen phosphorylase"/>
    <property type="match status" value="1"/>
</dbReference>
<dbReference type="RefSeq" id="WP_099342061.1">
    <property type="nucleotide sequence ID" value="NZ_CP032098.1"/>
</dbReference>
<reference evidence="1 4" key="2">
    <citation type="submission" date="2018-08" db="EMBL/GenBank/DDBJ databases">
        <title>Complete genome of the Arcobacter molluscorum type strain LMG 25693.</title>
        <authorList>
            <person name="Miller W.G."/>
            <person name="Yee E."/>
            <person name="Bono J.L."/>
        </authorList>
    </citation>
    <scope>NUCLEOTIDE SEQUENCE [LARGE SCALE GENOMIC DNA]</scope>
    <source>
        <strain evidence="1 4">CECT 7696</strain>
    </source>
</reference>
<proteinExistence type="predicted"/>
<evidence type="ECO:0000313" key="1">
    <source>
        <dbReference type="EMBL" id="AXX93168.1"/>
    </source>
</evidence>
<dbReference type="KEGG" id="amol:AMOL_2215"/>
<dbReference type="EMBL" id="NXFY01000006">
    <property type="protein sequence ID" value="PHO18424.1"/>
    <property type="molecule type" value="Genomic_DNA"/>
</dbReference>
<dbReference type="Gene3D" id="3.40.50.2000">
    <property type="entry name" value="Glycogen Phosphorylase B"/>
    <property type="match status" value="1"/>
</dbReference>
<keyword evidence="3" id="KW-1185">Reference proteome</keyword>
<name>A0A2G1DJ41_9BACT</name>
<gene>
    <name evidence="1" type="ORF">AMOL_2215</name>
    <name evidence="2" type="ORF">CPU12_05375</name>
</gene>
<evidence type="ECO:0000313" key="2">
    <source>
        <dbReference type="EMBL" id="PHO18424.1"/>
    </source>
</evidence>
<dbReference type="EMBL" id="CP032098">
    <property type="protein sequence ID" value="AXX93168.1"/>
    <property type="molecule type" value="Genomic_DNA"/>
</dbReference>
<sequence length="432" mass="50423">MVIFRVTENINIKTTDGTLVSYVKLKNPSNLLNDTLYITTYEDFQNLKQVFTQISEKYQAKVIVEKRVRTLEYFPKELGIQNKNEFLNITNSKKLLNTKIKDYSDNLDYVSLFLDNNQVFLEDEIKNSLKQDIKLAIIGNVGFDIGEMIASCTAIRILYEELKKKFKTVKIELFLNSSDNKQFTRDRQIFSNQYFISNVSALSISVKKLFNYDYFIDTSLVTKQAYYKELNYVDAWLYKFGIDFTKITEHRKYNTLDLSKYKPSKSLVEKFEELKLKGKILLFHPYSADVKRSIPKEIASKIVKELLNKLNDYVIVSALNIDGINDDAFVSVSNYSKSFLDFAYIVSNVNNIITVDTSTYHISDVFFIPTIVLFTNENPLKRIKNYNYVKAVVVNDKSKNLSFFKFDENSLVLNRFESWQNIKIDKIIKLLD</sequence>
<evidence type="ECO:0000313" key="4">
    <source>
        <dbReference type="Proteomes" id="UP000262712"/>
    </source>
</evidence>
<dbReference type="AlphaFoldDB" id="A0A2G1DJ41"/>
<organism evidence="2 3">
    <name type="scientific">Malaciobacter molluscorum LMG 25693</name>
    <dbReference type="NCBI Taxonomy" id="870501"/>
    <lineage>
        <taxon>Bacteria</taxon>
        <taxon>Pseudomonadati</taxon>
        <taxon>Campylobacterota</taxon>
        <taxon>Epsilonproteobacteria</taxon>
        <taxon>Campylobacterales</taxon>
        <taxon>Arcobacteraceae</taxon>
        <taxon>Malaciobacter</taxon>
    </lineage>
</organism>
<accession>A0A2G1DJ41</accession>